<dbReference type="AlphaFoldDB" id="X0YBL0"/>
<gene>
    <name evidence="1" type="ORF">S01H1_80032</name>
</gene>
<dbReference type="EMBL" id="BARS01054005">
    <property type="protein sequence ID" value="GAG44672.1"/>
    <property type="molecule type" value="Genomic_DNA"/>
</dbReference>
<accession>X0YBL0</accession>
<organism evidence="1">
    <name type="scientific">marine sediment metagenome</name>
    <dbReference type="NCBI Taxonomy" id="412755"/>
    <lineage>
        <taxon>unclassified sequences</taxon>
        <taxon>metagenomes</taxon>
        <taxon>ecological metagenomes</taxon>
    </lineage>
</organism>
<feature type="non-terminal residue" evidence="1">
    <location>
        <position position="1"/>
    </location>
</feature>
<feature type="non-terminal residue" evidence="1">
    <location>
        <position position="222"/>
    </location>
</feature>
<sequence length="222" mass="25365">AIDKQKLKNITLYRELARIFQHKIGAVSDDAHKYYKLQLASAMEPLLGPADNQTFGALAQAPTDWEQIIKDANVAPLITALKSADGTFEDDDKFVSNYLSLRQNPGRFKSAAFNVIDDFRVRGPEALEKFDIFAKAYQLRRTWKLDPVLMHELNKVYGPIDWNDPNKHYPLDWRHPDSHAIYWAVKGLQVAAKEESRQIGMAETNTDRIVAHSLQNLFRNGK</sequence>
<reference evidence="1" key="1">
    <citation type="journal article" date="2014" name="Front. Microbiol.">
        <title>High frequency of phylogenetically diverse reductive dehalogenase-homologous genes in deep subseafloor sedimentary metagenomes.</title>
        <authorList>
            <person name="Kawai M."/>
            <person name="Futagami T."/>
            <person name="Toyoda A."/>
            <person name="Takaki Y."/>
            <person name="Nishi S."/>
            <person name="Hori S."/>
            <person name="Arai W."/>
            <person name="Tsubouchi T."/>
            <person name="Morono Y."/>
            <person name="Uchiyama I."/>
            <person name="Ito T."/>
            <person name="Fujiyama A."/>
            <person name="Inagaki F."/>
            <person name="Takami H."/>
        </authorList>
    </citation>
    <scope>NUCLEOTIDE SEQUENCE</scope>
    <source>
        <strain evidence="1">Expedition CK06-06</strain>
    </source>
</reference>
<evidence type="ECO:0000313" key="1">
    <source>
        <dbReference type="EMBL" id="GAG44672.1"/>
    </source>
</evidence>
<comment type="caution">
    <text evidence="1">The sequence shown here is derived from an EMBL/GenBank/DDBJ whole genome shotgun (WGS) entry which is preliminary data.</text>
</comment>
<proteinExistence type="predicted"/>
<protein>
    <submittedName>
        <fullName evidence="1">Uncharacterized protein</fullName>
    </submittedName>
</protein>
<name>X0YBL0_9ZZZZ</name>